<comment type="caution">
    <text evidence="1">The sequence shown here is derived from an EMBL/GenBank/DDBJ whole genome shotgun (WGS) entry which is preliminary data.</text>
</comment>
<evidence type="ECO:0000313" key="1">
    <source>
        <dbReference type="EMBL" id="TWT31382.1"/>
    </source>
</evidence>
<proteinExistence type="predicted"/>
<protein>
    <recommendedName>
        <fullName evidence="3">LamG-like jellyroll fold domain-containing protein</fullName>
    </recommendedName>
</protein>
<accession>A0A5C5V0W6</accession>
<dbReference type="EMBL" id="SJPF01000004">
    <property type="protein sequence ID" value="TWT31382.1"/>
    <property type="molecule type" value="Genomic_DNA"/>
</dbReference>
<gene>
    <name evidence="1" type="ORF">Enr8_33030</name>
</gene>
<organism evidence="1 2">
    <name type="scientific">Blastopirellula retiformator</name>
    <dbReference type="NCBI Taxonomy" id="2527970"/>
    <lineage>
        <taxon>Bacteria</taxon>
        <taxon>Pseudomonadati</taxon>
        <taxon>Planctomycetota</taxon>
        <taxon>Planctomycetia</taxon>
        <taxon>Pirellulales</taxon>
        <taxon>Pirellulaceae</taxon>
        <taxon>Blastopirellula</taxon>
    </lineage>
</organism>
<reference evidence="1 2" key="1">
    <citation type="submission" date="2019-02" db="EMBL/GenBank/DDBJ databases">
        <title>Deep-cultivation of Planctomycetes and their phenomic and genomic characterization uncovers novel biology.</title>
        <authorList>
            <person name="Wiegand S."/>
            <person name="Jogler M."/>
            <person name="Boedeker C."/>
            <person name="Pinto D."/>
            <person name="Vollmers J."/>
            <person name="Rivas-Marin E."/>
            <person name="Kohn T."/>
            <person name="Peeters S.H."/>
            <person name="Heuer A."/>
            <person name="Rast P."/>
            <person name="Oberbeckmann S."/>
            <person name="Bunk B."/>
            <person name="Jeske O."/>
            <person name="Meyerdierks A."/>
            <person name="Storesund J.E."/>
            <person name="Kallscheuer N."/>
            <person name="Luecker S."/>
            <person name="Lage O.M."/>
            <person name="Pohl T."/>
            <person name="Merkel B.J."/>
            <person name="Hornburger P."/>
            <person name="Mueller R.-W."/>
            <person name="Bruemmer F."/>
            <person name="Labrenz M."/>
            <person name="Spormann A.M."/>
            <person name="Op Den Camp H."/>
            <person name="Overmann J."/>
            <person name="Amann R."/>
            <person name="Jetten M.S.M."/>
            <person name="Mascher T."/>
            <person name="Medema M.H."/>
            <person name="Devos D.P."/>
            <person name="Kaster A.-K."/>
            <person name="Ovreas L."/>
            <person name="Rohde M."/>
            <person name="Galperin M.Y."/>
            <person name="Jogler C."/>
        </authorList>
    </citation>
    <scope>NUCLEOTIDE SEQUENCE [LARGE SCALE GENOMIC DNA]</scope>
    <source>
        <strain evidence="1 2">Enr8</strain>
    </source>
</reference>
<dbReference type="SUPFAM" id="SSF49899">
    <property type="entry name" value="Concanavalin A-like lectins/glucanases"/>
    <property type="match status" value="1"/>
</dbReference>
<dbReference type="AlphaFoldDB" id="A0A5C5V0W6"/>
<evidence type="ECO:0000313" key="2">
    <source>
        <dbReference type="Proteomes" id="UP000318878"/>
    </source>
</evidence>
<dbReference type="Gene3D" id="2.60.120.200">
    <property type="match status" value="1"/>
</dbReference>
<keyword evidence="2" id="KW-1185">Reference proteome</keyword>
<dbReference type="Proteomes" id="UP000318878">
    <property type="component" value="Unassembled WGS sequence"/>
</dbReference>
<dbReference type="OrthoDB" id="267138at2"/>
<dbReference type="RefSeq" id="WP_146433473.1">
    <property type="nucleotide sequence ID" value="NZ_SJPF01000004.1"/>
</dbReference>
<evidence type="ECO:0008006" key="3">
    <source>
        <dbReference type="Google" id="ProtNLM"/>
    </source>
</evidence>
<name>A0A5C5V0W6_9BACT</name>
<sequence>MSPHPRQRRPASQRRSGIAVVVVLALLSITLAMSYAMMRTQMNASQIERNLHRTGSARHAAHSALAIGVRKMHSGNWQGVGVPLTGSLSDVESYIVTYEAGDAQLTPADPDWQEYPYRITVKATGIAFDPLDPTYKSEYQAEAVVQLVRKQRNDNPAHFTSAQTYTTYLWGTQSNSIEMPVSINGPAHIQGPLDLCTAMPATERPFHGLVDEVAIFDHPISNLSLLFMYLNGNGNNSTMQSQISNQSPSYWWRFNESSSSSATTAPQVGGRTGTYHGGTLPGVTVSGANRAAYFDGESGHLDLGKFELPAGGQFTILAWIAPMSGDSTNEWARIISKATGTSASDHSFMFGFQKGNTNSARLRTHITFGNSAYTNVAAGGDVIPGYWSMVAITYDGSALRFYKNGVYISGYSISGAPGTDPNAKVWIGDNPPGAARTRFLGDLLKMQTAGQGDYRPFTGDIRLNSATNPNSHWLTLSRMLGLNVNFANHSVTSPSEITADAETYQLFPGGKTYTVPSINGNIRDVSFVPSMTDNPLGVLRVQGALDVGDDVTIEGLIITPTANTDIHLSGDGIKLTATTLPAVIGDTTPWELPVIYSRDDVIVDDAQAVVEGAVIAHDQFEIDQGKDDAKFLLSGMLHAQRTAIGTRESWDQFQNKWDDQLDNFVDDTGADADDYFPQWLDDEEDLPLDKNLSISPPAEPKSYYWPDLSRPLYLADPKDAGLVWKYVRRSAGGGG</sequence>
<dbReference type="Pfam" id="PF13385">
    <property type="entry name" value="Laminin_G_3"/>
    <property type="match status" value="1"/>
</dbReference>
<dbReference type="InterPro" id="IPR013320">
    <property type="entry name" value="ConA-like_dom_sf"/>
</dbReference>